<dbReference type="CDD" id="cd05260">
    <property type="entry name" value="GDP_MD_SDR_e"/>
    <property type="match status" value="1"/>
</dbReference>
<dbReference type="HAMAP" id="MF_00955">
    <property type="entry name" value="GDP_Man_dehydratase"/>
    <property type="match status" value="1"/>
</dbReference>
<evidence type="ECO:0000256" key="6">
    <source>
        <dbReference type="ARBA" id="ARBA00059383"/>
    </source>
</evidence>
<comment type="catalytic activity">
    <reaction evidence="1 7">
        <text>GDP-alpha-D-mannose = GDP-4-dehydro-alpha-D-rhamnose + H2O</text>
        <dbReference type="Rhea" id="RHEA:23820"/>
        <dbReference type="ChEBI" id="CHEBI:15377"/>
        <dbReference type="ChEBI" id="CHEBI:57527"/>
        <dbReference type="ChEBI" id="CHEBI:57964"/>
        <dbReference type="EC" id="4.2.1.47"/>
    </reaction>
</comment>
<dbReference type="InterPro" id="IPR036291">
    <property type="entry name" value="NAD(P)-bd_dom_sf"/>
</dbReference>
<gene>
    <name evidence="7 9" type="primary">gmd</name>
    <name evidence="9" type="ORF">TTHT_0298</name>
</gene>
<evidence type="ECO:0000256" key="4">
    <source>
        <dbReference type="ARBA" id="ARBA00011989"/>
    </source>
</evidence>
<dbReference type="PANTHER" id="PTHR43715">
    <property type="entry name" value="GDP-MANNOSE 4,6-DEHYDRATASE"/>
    <property type="match status" value="1"/>
</dbReference>
<dbReference type="PANTHER" id="PTHR43715:SF1">
    <property type="entry name" value="GDP-MANNOSE 4,6 DEHYDRATASE"/>
    <property type="match status" value="1"/>
</dbReference>
<dbReference type="GO" id="GO:0008446">
    <property type="term" value="F:GDP-mannose 4,6-dehydratase activity"/>
    <property type="evidence" value="ECO:0007669"/>
    <property type="project" value="UniProtKB-UniRule"/>
</dbReference>
<dbReference type="InterPro" id="IPR016040">
    <property type="entry name" value="NAD(P)-bd_dom"/>
</dbReference>
<evidence type="ECO:0000256" key="2">
    <source>
        <dbReference type="ARBA" id="ARBA00001937"/>
    </source>
</evidence>
<dbReference type="Gene3D" id="3.40.50.720">
    <property type="entry name" value="NAD(P)-binding Rossmann-like Domain"/>
    <property type="match status" value="1"/>
</dbReference>
<feature type="domain" description="NAD(P)-binding" evidence="8">
    <location>
        <begin position="7"/>
        <end position="368"/>
    </location>
</feature>
<dbReference type="EC" id="4.2.1.47" evidence="4 7"/>
<dbReference type="GO" id="GO:0070401">
    <property type="term" value="F:NADP+ binding"/>
    <property type="evidence" value="ECO:0007669"/>
    <property type="project" value="UniProtKB-UniRule"/>
</dbReference>
<dbReference type="EMBL" id="AP017470">
    <property type="protein sequence ID" value="BBB31919.1"/>
    <property type="molecule type" value="Genomic_DNA"/>
</dbReference>
<keyword evidence="7" id="KW-0521">NADP</keyword>
<proteinExistence type="inferred from homology"/>
<dbReference type="KEGG" id="thyd:TTHT_0298"/>
<evidence type="ECO:0000256" key="1">
    <source>
        <dbReference type="ARBA" id="ARBA00000188"/>
    </source>
</evidence>
<keyword evidence="5 7" id="KW-0456">Lyase</keyword>
<dbReference type="AlphaFoldDB" id="A0A7R6SXL2"/>
<sequence length="395" mass="44945">MNKKKALITGITGQDGAYLAEFLLEKGYEVHGIKRRSSLFNTERIDHLYKDPHERDVNFFLHYGDLTDGLSLTKLIGEIQPDEIYNLGAQSHVAVSFEQPEYTANCDGLGTLRILEAVRMLGLKDKVKIYQASTSELYGKVQEIPQNEKTPFYPRSPYGVAKLYAYWITVNYREAYGLFACNGILFNHESPIRGETFVTRKITRGAARILLGLDKKLFLGNLSAKRDWGYAKDYVKGMWLILQQDEPEDFVLATGKTSEVREFAKKSFKELGVEIEFKGSGVEEKGIIVGIDENTLTKKLKSANVDYTEHIEQIVNNAKKLIGESVIEVDPKYFRPAEIDILVGDYSKAKEKLGWEPKHTVDDLIRDMVENDLEKNYRDVVLKKCGFKITKSCEL</sequence>
<name>A0A7R6SXL2_9BACT</name>
<evidence type="ECO:0000313" key="9">
    <source>
        <dbReference type="EMBL" id="BBB31919.1"/>
    </source>
</evidence>
<accession>A0A7R6SXL2</accession>
<dbReference type="Pfam" id="PF16363">
    <property type="entry name" value="GDP_Man_Dehyd"/>
    <property type="match status" value="1"/>
</dbReference>
<dbReference type="GO" id="GO:0042351">
    <property type="term" value="P:'de novo' GDP-L-fucose biosynthetic process"/>
    <property type="evidence" value="ECO:0007669"/>
    <property type="project" value="TreeGrafter"/>
</dbReference>
<evidence type="ECO:0000259" key="8">
    <source>
        <dbReference type="Pfam" id="PF16363"/>
    </source>
</evidence>
<protein>
    <recommendedName>
        <fullName evidence="4 7">GDP-mannose 4,6-dehydratase</fullName>
        <ecNumber evidence="4 7">4.2.1.47</ecNumber>
    </recommendedName>
    <alternativeName>
        <fullName evidence="7">GDP-D-mannose dehydratase</fullName>
    </alternativeName>
</protein>
<dbReference type="NCBIfam" id="TIGR01472">
    <property type="entry name" value="gmd"/>
    <property type="match status" value="1"/>
</dbReference>
<evidence type="ECO:0000256" key="3">
    <source>
        <dbReference type="ARBA" id="ARBA00009263"/>
    </source>
</evidence>
<reference evidence="9" key="2">
    <citation type="submission" date="2016-05" db="EMBL/GenBank/DDBJ databases">
        <title>Complete genome sequence of Thermotomaculum hydrothermale AC55.</title>
        <authorList>
            <person name="Takaki Y."/>
            <person name="Izumi H."/>
            <person name="Nunoura T."/>
            <person name="Takai K."/>
            <person name="Nakagawa S."/>
        </authorList>
    </citation>
    <scope>NUCLEOTIDE SEQUENCE</scope>
    <source>
        <strain evidence="9">AC55</strain>
    </source>
</reference>
<evidence type="ECO:0000256" key="5">
    <source>
        <dbReference type="ARBA" id="ARBA00023239"/>
    </source>
</evidence>
<dbReference type="RefSeq" id="WP_201328253.1">
    <property type="nucleotide sequence ID" value="NZ_AP017470.1"/>
</dbReference>
<comment type="caution">
    <text evidence="7">Lacks conserved residue(s) required for the propagation of feature annotation.</text>
</comment>
<dbReference type="Gene3D" id="3.90.25.10">
    <property type="entry name" value="UDP-galactose 4-epimerase, domain 1"/>
    <property type="match status" value="1"/>
</dbReference>
<comment type="cofactor">
    <cofactor evidence="2 7">
        <name>NADP(+)</name>
        <dbReference type="ChEBI" id="CHEBI:58349"/>
    </cofactor>
</comment>
<organism evidence="9 10">
    <name type="scientific">Thermotomaculum hydrothermale</name>
    <dbReference type="NCBI Taxonomy" id="981385"/>
    <lineage>
        <taxon>Bacteria</taxon>
        <taxon>Pseudomonadati</taxon>
        <taxon>Acidobacteriota</taxon>
        <taxon>Holophagae</taxon>
        <taxon>Thermotomaculales</taxon>
        <taxon>Thermotomaculaceae</taxon>
        <taxon>Thermotomaculum</taxon>
    </lineage>
</organism>
<dbReference type="Proteomes" id="UP000595564">
    <property type="component" value="Chromosome"/>
</dbReference>
<evidence type="ECO:0000256" key="7">
    <source>
        <dbReference type="HAMAP-Rule" id="MF_00955"/>
    </source>
</evidence>
<dbReference type="SUPFAM" id="SSF51735">
    <property type="entry name" value="NAD(P)-binding Rossmann-fold domains"/>
    <property type="match status" value="1"/>
</dbReference>
<comment type="function">
    <text evidence="6 7">Catalyzes the conversion of GDP-D-mannose to GDP-4-dehydro-6-deoxy-D-mannose.</text>
</comment>
<keyword evidence="10" id="KW-1185">Reference proteome</keyword>
<evidence type="ECO:0000313" key="10">
    <source>
        <dbReference type="Proteomes" id="UP000595564"/>
    </source>
</evidence>
<reference evidence="9" key="1">
    <citation type="journal article" date="2012" name="Extremophiles">
        <title>Thermotomaculum hydrothermale gen. nov., sp. nov., a novel heterotrophic thermophile within the phylum Acidobacteria from a deep-sea hydrothermal vent chimney in the Southern Okinawa Trough.</title>
        <authorList>
            <person name="Izumi H."/>
            <person name="Nunoura T."/>
            <person name="Miyazaki M."/>
            <person name="Mino S."/>
            <person name="Toki T."/>
            <person name="Takai K."/>
            <person name="Sako Y."/>
            <person name="Sawabe T."/>
            <person name="Nakagawa S."/>
        </authorList>
    </citation>
    <scope>NUCLEOTIDE SEQUENCE [LARGE SCALE GENOMIC DNA]</scope>
    <source>
        <strain evidence="9">AC55</strain>
    </source>
</reference>
<dbReference type="FunFam" id="3.40.50.720:FF:000924">
    <property type="entry name" value="GDP-mannose 4,6 dehydratase"/>
    <property type="match status" value="1"/>
</dbReference>
<comment type="similarity">
    <text evidence="3 7">Belongs to the NAD(P)-dependent epimerase/dehydratase family. GDP-mannose 4,6-dehydratase subfamily.</text>
</comment>
<dbReference type="InterPro" id="IPR006368">
    <property type="entry name" value="GDP_Man_deHydtase"/>
</dbReference>